<organism evidence="2 3">
    <name type="scientific">Tropilaelaps mercedesae</name>
    <dbReference type="NCBI Taxonomy" id="418985"/>
    <lineage>
        <taxon>Eukaryota</taxon>
        <taxon>Metazoa</taxon>
        <taxon>Ecdysozoa</taxon>
        <taxon>Arthropoda</taxon>
        <taxon>Chelicerata</taxon>
        <taxon>Arachnida</taxon>
        <taxon>Acari</taxon>
        <taxon>Parasitiformes</taxon>
        <taxon>Mesostigmata</taxon>
        <taxon>Gamasina</taxon>
        <taxon>Dermanyssoidea</taxon>
        <taxon>Laelapidae</taxon>
        <taxon>Tropilaelaps</taxon>
    </lineage>
</organism>
<feature type="region of interest" description="Disordered" evidence="1">
    <location>
        <begin position="95"/>
        <end position="296"/>
    </location>
</feature>
<evidence type="ECO:0000256" key="1">
    <source>
        <dbReference type="SAM" id="MobiDB-lite"/>
    </source>
</evidence>
<feature type="compositionally biased region" description="Gly residues" evidence="1">
    <location>
        <begin position="162"/>
        <end position="173"/>
    </location>
</feature>
<accession>A0A1V9XVZ1</accession>
<keyword evidence="3" id="KW-1185">Reference proteome</keyword>
<reference evidence="2 3" key="1">
    <citation type="journal article" date="2017" name="Gigascience">
        <title>Draft genome of the honey bee ectoparasitic mite, Tropilaelaps mercedesae, is shaped by the parasitic life history.</title>
        <authorList>
            <person name="Dong X."/>
            <person name="Armstrong S.D."/>
            <person name="Xia D."/>
            <person name="Makepeace B.L."/>
            <person name="Darby A.C."/>
            <person name="Kadowaki T."/>
        </authorList>
    </citation>
    <scope>NUCLEOTIDE SEQUENCE [LARGE SCALE GENOMIC DNA]</scope>
    <source>
        <strain evidence="2">Wuxi-XJTLU</strain>
    </source>
</reference>
<feature type="compositionally biased region" description="Basic and acidic residues" evidence="1">
    <location>
        <begin position="96"/>
        <end position="116"/>
    </location>
</feature>
<dbReference type="InParanoid" id="A0A1V9XVZ1"/>
<evidence type="ECO:0000313" key="2">
    <source>
        <dbReference type="EMBL" id="OQR77674.1"/>
    </source>
</evidence>
<feature type="compositionally biased region" description="Basic and acidic residues" evidence="1">
    <location>
        <begin position="229"/>
        <end position="239"/>
    </location>
</feature>
<dbReference type="EMBL" id="MNPL01003243">
    <property type="protein sequence ID" value="OQR77674.1"/>
    <property type="molecule type" value="Genomic_DNA"/>
</dbReference>
<gene>
    <name evidence="2" type="ORF">BIW11_06920</name>
</gene>
<evidence type="ECO:0000313" key="3">
    <source>
        <dbReference type="Proteomes" id="UP000192247"/>
    </source>
</evidence>
<name>A0A1V9XVZ1_9ACAR</name>
<comment type="caution">
    <text evidence="2">The sequence shown here is derived from an EMBL/GenBank/DDBJ whole genome shotgun (WGS) entry which is preliminary data.</text>
</comment>
<proteinExistence type="predicted"/>
<sequence length="327" mass="35464">MLLLDKYCDMLAALLVALLSRSYAVLGQHRLYGDVHGEPLVVLAPTHDPRAIPPYKSPAYVGSFGGQQRYAQQPLMLQVIHHNEDPFKNHVSGKIGADEELGHGSHHVATHDESHQKPQQHRQGAPLAFHGSHSRGDNYDGSGHVQHVYQGHRGYGHHHGDAGVGGGGRGGGGRGRDRYGPSGPHDADFVPGEEGDHGYGGGPNEINHDDYYDEPHRTYSGGSDEIDEGDHHGGPRHSSDGSYDVGGHLDEPSGAGAFYGEDEGNDPHGANGYSDNHRENHSGHHHHNRPRRGPVDGRTWVHVISSAESLLLCFPENAETKKENEKI</sequence>
<dbReference type="Proteomes" id="UP000192247">
    <property type="component" value="Unassembled WGS sequence"/>
</dbReference>
<dbReference type="OrthoDB" id="10647032at2759"/>
<feature type="compositionally biased region" description="Basic and acidic residues" evidence="1">
    <location>
        <begin position="206"/>
        <end position="217"/>
    </location>
</feature>
<feature type="compositionally biased region" description="Basic residues" evidence="1">
    <location>
        <begin position="283"/>
        <end position="292"/>
    </location>
</feature>
<protein>
    <submittedName>
        <fullName evidence="2">Uncharacterized protein</fullName>
    </submittedName>
</protein>
<dbReference type="AlphaFoldDB" id="A0A1V9XVZ1"/>